<evidence type="ECO:0000256" key="2">
    <source>
        <dbReference type="SAM" id="SignalP"/>
    </source>
</evidence>
<evidence type="ECO:0000256" key="1">
    <source>
        <dbReference type="SAM" id="Phobius"/>
    </source>
</evidence>
<feature type="non-terminal residue" evidence="3">
    <location>
        <position position="1"/>
    </location>
</feature>
<feature type="signal peptide" evidence="2">
    <location>
        <begin position="1"/>
        <end position="16"/>
    </location>
</feature>
<sequence>MPILVYLLIMSLSVNLEPLFQCWSSDGVFHFFFFILLLIANFILTFFLLIAYASEVFVRIPLMQIGVAFKPQEYIFMILSPIAYGKGFDRIFKQRDYSGAISAILLVLIDFILYASIDFLLEYLSPYGNFSPCEKLNPSETFRKPEKNNKEECETTFIDILPTNADSDPYI</sequence>
<feature type="transmembrane region" description="Helical" evidence="1">
    <location>
        <begin position="28"/>
        <end position="53"/>
    </location>
</feature>
<dbReference type="OrthoDB" id="6512918at2759"/>
<feature type="chain" id="PRO_5036444556" evidence="2">
    <location>
        <begin position="17"/>
        <end position="171"/>
    </location>
</feature>
<accession>A0A8X6U242</accession>
<gene>
    <name evidence="3" type="ORF">NPIL_319251</name>
</gene>
<dbReference type="EMBL" id="BMAW01115736">
    <property type="protein sequence ID" value="GFT67376.1"/>
    <property type="molecule type" value="Genomic_DNA"/>
</dbReference>
<keyword evidence="1" id="KW-0472">Membrane</keyword>
<keyword evidence="4" id="KW-1185">Reference proteome</keyword>
<dbReference type="AlphaFoldDB" id="A0A8X6U242"/>
<proteinExistence type="predicted"/>
<keyword evidence="2" id="KW-0732">Signal</keyword>
<reference evidence="3" key="1">
    <citation type="submission" date="2020-08" db="EMBL/GenBank/DDBJ databases">
        <title>Multicomponent nature underlies the extraordinary mechanical properties of spider dragline silk.</title>
        <authorList>
            <person name="Kono N."/>
            <person name="Nakamura H."/>
            <person name="Mori M."/>
            <person name="Yoshida Y."/>
            <person name="Ohtoshi R."/>
            <person name="Malay A.D."/>
            <person name="Moran D.A.P."/>
            <person name="Tomita M."/>
            <person name="Numata K."/>
            <person name="Arakawa K."/>
        </authorList>
    </citation>
    <scope>NUCLEOTIDE SEQUENCE</scope>
</reference>
<organism evidence="3 4">
    <name type="scientific">Nephila pilipes</name>
    <name type="common">Giant wood spider</name>
    <name type="synonym">Nephila maculata</name>
    <dbReference type="NCBI Taxonomy" id="299642"/>
    <lineage>
        <taxon>Eukaryota</taxon>
        <taxon>Metazoa</taxon>
        <taxon>Ecdysozoa</taxon>
        <taxon>Arthropoda</taxon>
        <taxon>Chelicerata</taxon>
        <taxon>Arachnida</taxon>
        <taxon>Araneae</taxon>
        <taxon>Araneomorphae</taxon>
        <taxon>Entelegynae</taxon>
        <taxon>Araneoidea</taxon>
        <taxon>Nephilidae</taxon>
        <taxon>Nephila</taxon>
    </lineage>
</organism>
<protein>
    <submittedName>
        <fullName evidence="3">Uncharacterized protein</fullName>
    </submittedName>
</protein>
<dbReference type="Proteomes" id="UP000887013">
    <property type="component" value="Unassembled WGS sequence"/>
</dbReference>
<evidence type="ECO:0000313" key="3">
    <source>
        <dbReference type="EMBL" id="GFT67376.1"/>
    </source>
</evidence>
<name>A0A8X6U242_NEPPI</name>
<comment type="caution">
    <text evidence="3">The sequence shown here is derived from an EMBL/GenBank/DDBJ whole genome shotgun (WGS) entry which is preliminary data.</text>
</comment>
<keyword evidence="1" id="KW-0812">Transmembrane</keyword>
<keyword evidence="1" id="KW-1133">Transmembrane helix</keyword>
<evidence type="ECO:0000313" key="4">
    <source>
        <dbReference type="Proteomes" id="UP000887013"/>
    </source>
</evidence>
<feature type="transmembrane region" description="Helical" evidence="1">
    <location>
        <begin position="97"/>
        <end position="117"/>
    </location>
</feature>